<protein>
    <submittedName>
        <fullName evidence="3">M24 family metallopeptidase</fullName>
    </submittedName>
</protein>
<dbReference type="AlphaFoldDB" id="A0AB74USD3"/>
<organism evidence="3">
    <name type="scientific">Rhodanobacter sp. FW102-FHT14D07</name>
    <dbReference type="NCBI Taxonomy" id="3351462"/>
    <lineage>
        <taxon>Bacteria</taxon>
        <taxon>Pseudomonadati</taxon>
        <taxon>Pseudomonadota</taxon>
        <taxon>Gammaproteobacteria</taxon>
        <taxon>Lysobacterales</taxon>
        <taxon>Rhodanobacteraceae</taxon>
        <taxon>Rhodanobacter</taxon>
    </lineage>
</organism>
<gene>
    <name evidence="3" type="ORF">ACFYG5_13940</name>
</gene>
<accession>A0AB74USD3</accession>
<dbReference type="Pfam" id="PF00557">
    <property type="entry name" value="Peptidase_M24"/>
    <property type="match status" value="1"/>
</dbReference>
<reference evidence="3" key="1">
    <citation type="submission" date="2024-10" db="EMBL/GenBank/DDBJ databases">
        <authorList>
            <person name="Lesea H.P."/>
            <person name="Kuehl J.V."/>
            <person name="Chandonia J.-M."/>
        </authorList>
    </citation>
    <scope>NUCLEOTIDE SEQUENCE</scope>
    <source>
        <strain evidence="3">FW102-FHT14D07</strain>
    </source>
</reference>
<dbReference type="RefSeq" id="WP_395116134.1">
    <property type="nucleotide sequence ID" value="NZ_CP170721.1"/>
</dbReference>
<dbReference type="PANTHER" id="PTHR46112:SF3">
    <property type="entry name" value="AMINOPEPTIDASE YPDF"/>
    <property type="match status" value="1"/>
</dbReference>
<name>A0AB74USD3_9GAMM</name>
<dbReference type="InterPro" id="IPR050659">
    <property type="entry name" value="Peptidase_M24B"/>
</dbReference>
<dbReference type="EMBL" id="CP170721">
    <property type="protein sequence ID" value="XIA17653.1"/>
    <property type="molecule type" value="Genomic_DNA"/>
</dbReference>
<proteinExistence type="predicted"/>
<dbReference type="InterPro" id="IPR000994">
    <property type="entry name" value="Pept_M24"/>
</dbReference>
<dbReference type="InterPro" id="IPR000587">
    <property type="entry name" value="Creatinase_N"/>
</dbReference>
<dbReference type="SUPFAM" id="SSF55920">
    <property type="entry name" value="Creatinase/aminopeptidase"/>
    <property type="match status" value="1"/>
</dbReference>
<dbReference type="InterPro" id="IPR029149">
    <property type="entry name" value="Creatin/AminoP/Spt16_N"/>
</dbReference>
<dbReference type="InterPro" id="IPR036005">
    <property type="entry name" value="Creatinase/aminopeptidase-like"/>
</dbReference>
<dbReference type="Gene3D" id="3.40.350.10">
    <property type="entry name" value="Creatinase/prolidase N-terminal domain"/>
    <property type="match status" value="1"/>
</dbReference>
<dbReference type="PANTHER" id="PTHR46112">
    <property type="entry name" value="AMINOPEPTIDASE"/>
    <property type="match status" value="1"/>
</dbReference>
<dbReference type="Pfam" id="PF01321">
    <property type="entry name" value="Creatinase_N"/>
    <property type="match status" value="1"/>
</dbReference>
<dbReference type="SUPFAM" id="SSF53092">
    <property type="entry name" value="Creatinase/prolidase N-terminal domain"/>
    <property type="match status" value="1"/>
</dbReference>
<feature type="domain" description="Peptidase M24" evidence="1">
    <location>
        <begin position="180"/>
        <end position="387"/>
    </location>
</feature>
<evidence type="ECO:0000313" key="3">
    <source>
        <dbReference type="EMBL" id="XIA17653.1"/>
    </source>
</evidence>
<dbReference type="Gene3D" id="3.90.230.10">
    <property type="entry name" value="Creatinase/methionine aminopeptidase superfamily"/>
    <property type="match status" value="1"/>
</dbReference>
<feature type="domain" description="Creatinase N-terminal" evidence="2">
    <location>
        <begin position="40"/>
        <end position="171"/>
    </location>
</feature>
<sequence length="405" mass="43681">MTNAHTHRQIGGLDLARARAGLTRWPVVAASIGRDEYQQRLLHARLLMREHGADALLVTAGASLRYFTGIAWGASERLVGLLLTTRGKPILVCPGFETGSLEHVLQIDAELRAWEEHENPHALVAAALRERGAGNLALDPAAAYTVATRLQAVLGEHRLADASPIIDGCRMRKSAAELALMQQATAMTLQVQRLAAGVLHEGISNHELVRFIDEAHRALGADNGSTFCIVQFGQATAYPHGIPGEQRLTANELVLIDTGCAVQGYNSDITRCYVYGRPTAEQARIWSLEQAAQRAAFDAVRPGVPCEAVDAAARAVAERAGLGPDYRLPGIPHRTGHGCGLSIHETPYLVRGDTTALEPGMCCSNEPMIVLPDRFGIRLEDHFHVTADGAAWFTEPSPAIDQPFA</sequence>
<evidence type="ECO:0000259" key="1">
    <source>
        <dbReference type="Pfam" id="PF00557"/>
    </source>
</evidence>
<evidence type="ECO:0000259" key="2">
    <source>
        <dbReference type="Pfam" id="PF01321"/>
    </source>
</evidence>